<comment type="caution">
    <text evidence="2">The sequence shown here is derived from an EMBL/GenBank/DDBJ whole genome shotgun (WGS) entry which is preliminary data.</text>
</comment>
<proteinExistence type="predicted"/>
<evidence type="ECO:0000313" key="2">
    <source>
        <dbReference type="EMBL" id="KAF0569775.1"/>
    </source>
</evidence>
<dbReference type="SUPFAM" id="SSF54523">
    <property type="entry name" value="Pili subunits"/>
    <property type="match status" value="1"/>
</dbReference>
<keyword evidence="3" id="KW-1185">Reference proteome</keyword>
<feature type="transmembrane region" description="Helical" evidence="1">
    <location>
        <begin position="12"/>
        <end position="36"/>
    </location>
</feature>
<dbReference type="InterPro" id="IPR045584">
    <property type="entry name" value="Pilin-like"/>
</dbReference>
<accession>A0A6N7C1H7</accession>
<dbReference type="EMBL" id="VZIZ01000006">
    <property type="protein sequence ID" value="KAF0569775.1"/>
    <property type="molecule type" value="Genomic_DNA"/>
</dbReference>
<dbReference type="RefSeq" id="WP_160021083.1">
    <property type="nucleotide sequence ID" value="NZ_VZIZ01000006.1"/>
</dbReference>
<keyword evidence="1" id="KW-1133">Transmembrane helix</keyword>
<gene>
    <name evidence="2" type="ORF">FQV37_2400</name>
</gene>
<dbReference type="PANTHER" id="PTHR30093">
    <property type="entry name" value="GENERAL SECRETION PATHWAY PROTEIN G"/>
    <property type="match status" value="1"/>
</dbReference>
<dbReference type="InterPro" id="IPR012902">
    <property type="entry name" value="N_methyl_site"/>
</dbReference>
<dbReference type="Pfam" id="PF07963">
    <property type="entry name" value="N_methyl"/>
    <property type="match status" value="1"/>
</dbReference>
<evidence type="ECO:0000313" key="3">
    <source>
        <dbReference type="Proteomes" id="UP000471465"/>
    </source>
</evidence>
<dbReference type="AlphaFoldDB" id="A0A6N7C1H7"/>
<keyword evidence="1" id="KW-0472">Membrane</keyword>
<dbReference type="NCBIfam" id="TIGR02532">
    <property type="entry name" value="IV_pilin_GFxxxE"/>
    <property type="match status" value="1"/>
</dbReference>
<keyword evidence="1" id="KW-0812">Transmembrane</keyword>
<evidence type="ECO:0000256" key="1">
    <source>
        <dbReference type="SAM" id="Phobius"/>
    </source>
</evidence>
<sequence length="188" mass="20658">MLIRPAKSNQSASSGFTLIELMIIVIIIGILAAIAIPSYRQYVIRNAERDVQAKMLNLELQLERWRSSALTYKGFEPQTINSADNKASYGYDASNTIIYVPQGSNATNYRYQITLVDGAADPEKSLVTTDTAIDNATGRTWKMLATPNSTGTFKEANNMLMTSTGIRCQNKSSITITATNCGTGQEEW</sequence>
<dbReference type="PANTHER" id="PTHR30093:SF47">
    <property type="entry name" value="TYPE IV PILUS NON-CORE MINOR PILIN PILE"/>
    <property type="match status" value="1"/>
</dbReference>
<reference evidence="2 3" key="1">
    <citation type="submission" date="2019-09" db="EMBL/GenBank/DDBJ databases">
        <title>Draft genome sequence of Psychrobacter nivimaris LAMA 639, in search for biotechnological relevant genes.</title>
        <authorList>
            <person name="Lima A.O.S."/>
            <person name="Staloch B.E.K."/>
            <person name="Freitas R.C."/>
            <person name="Niero H."/>
            <person name="Silva M.A.C."/>
        </authorList>
    </citation>
    <scope>NUCLEOTIDE SEQUENCE [LARGE SCALE GENOMIC DNA]</scope>
    <source>
        <strain evidence="2 3">LAMA 639</strain>
    </source>
</reference>
<organism evidence="2 3">
    <name type="scientific">Psychrobacter nivimaris</name>
    <dbReference type="NCBI Taxonomy" id="281738"/>
    <lineage>
        <taxon>Bacteria</taxon>
        <taxon>Pseudomonadati</taxon>
        <taxon>Pseudomonadota</taxon>
        <taxon>Gammaproteobacteria</taxon>
        <taxon>Moraxellales</taxon>
        <taxon>Moraxellaceae</taxon>
        <taxon>Psychrobacter</taxon>
    </lineage>
</organism>
<dbReference type="Proteomes" id="UP000471465">
    <property type="component" value="Unassembled WGS sequence"/>
</dbReference>
<dbReference type="Gene3D" id="3.30.700.10">
    <property type="entry name" value="Glycoprotein, Type 4 Pilin"/>
    <property type="match status" value="1"/>
</dbReference>
<name>A0A6N7C1H7_9GAMM</name>
<protein>
    <submittedName>
        <fullName evidence="2">Type IV pilin PilA</fullName>
    </submittedName>
</protein>
<dbReference type="PROSITE" id="PS00409">
    <property type="entry name" value="PROKAR_NTER_METHYL"/>
    <property type="match status" value="1"/>
</dbReference>